<dbReference type="AlphaFoldDB" id="A0A1I7RVL0"/>
<feature type="signal peptide" evidence="1">
    <location>
        <begin position="1"/>
        <end position="19"/>
    </location>
</feature>
<evidence type="ECO:0000313" key="3">
    <source>
        <dbReference type="Proteomes" id="UP000095284"/>
    </source>
</evidence>
<keyword evidence="1" id="KW-0732">Signal</keyword>
<evidence type="ECO:0000313" key="5">
    <source>
        <dbReference type="WBParaSite" id="BXY_0477200.1"/>
    </source>
</evidence>
<organism evidence="3 5">
    <name type="scientific">Bursaphelenchus xylophilus</name>
    <name type="common">Pinewood nematode worm</name>
    <name type="synonym">Aphelenchoides xylophilus</name>
    <dbReference type="NCBI Taxonomy" id="6326"/>
    <lineage>
        <taxon>Eukaryota</taxon>
        <taxon>Metazoa</taxon>
        <taxon>Ecdysozoa</taxon>
        <taxon>Nematoda</taxon>
        <taxon>Chromadorea</taxon>
        <taxon>Rhabditida</taxon>
        <taxon>Tylenchina</taxon>
        <taxon>Tylenchomorpha</taxon>
        <taxon>Aphelenchoidea</taxon>
        <taxon>Aphelenchoididae</taxon>
        <taxon>Bursaphelenchus</taxon>
    </lineage>
</organism>
<keyword evidence="4" id="KW-1185">Reference proteome</keyword>
<evidence type="ECO:0000313" key="2">
    <source>
        <dbReference type="EMBL" id="CAD5208521.1"/>
    </source>
</evidence>
<feature type="chain" id="PRO_5036308671" evidence="1">
    <location>
        <begin position="20"/>
        <end position="74"/>
    </location>
</feature>
<protein>
    <submittedName>
        <fullName evidence="2">(pine wood nematode) hypothetical protein</fullName>
    </submittedName>
</protein>
<dbReference type="EMBL" id="CAJFCV020000001">
    <property type="protein sequence ID" value="CAG9081829.1"/>
    <property type="molecule type" value="Genomic_DNA"/>
</dbReference>
<reference evidence="5" key="1">
    <citation type="submission" date="2016-11" db="UniProtKB">
        <authorList>
            <consortium name="WormBaseParasite"/>
        </authorList>
    </citation>
    <scope>IDENTIFICATION</scope>
</reference>
<reference evidence="2" key="2">
    <citation type="submission" date="2020-09" db="EMBL/GenBank/DDBJ databases">
        <authorList>
            <person name="Kikuchi T."/>
        </authorList>
    </citation>
    <scope>NUCLEOTIDE SEQUENCE</scope>
    <source>
        <strain evidence="2">Ka4C1</strain>
    </source>
</reference>
<evidence type="ECO:0000313" key="4">
    <source>
        <dbReference type="Proteomes" id="UP000659654"/>
    </source>
</evidence>
<proteinExistence type="predicted"/>
<evidence type="ECO:0000256" key="1">
    <source>
        <dbReference type="SAM" id="SignalP"/>
    </source>
</evidence>
<dbReference type="EMBL" id="CAJFDI010000001">
    <property type="protein sequence ID" value="CAD5208521.1"/>
    <property type="molecule type" value="Genomic_DNA"/>
</dbReference>
<dbReference type="Proteomes" id="UP000582659">
    <property type="component" value="Unassembled WGS sequence"/>
</dbReference>
<gene>
    <name evidence="2" type="ORF">BXYJ_LOCUS757</name>
</gene>
<name>A0A1I7RVL0_BURXY</name>
<accession>A0A1I7RVL0</accession>
<sequence>MKFPMLCVVLLLLVAAAKSALFIRDRLCDPISCHDYCLKKWPRNPWIQGYCSFSMCVCFSKAPKRPSGIEVISE</sequence>
<dbReference type="Proteomes" id="UP000095284">
    <property type="component" value="Unplaced"/>
</dbReference>
<dbReference type="Proteomes" id="UP000659654">
    <property type="component" value="Unassembled WGS sequence"/>
</dbReference>
<dbReference type="WBParaSite" id="BXY_0477200.1">
    <property type="protein sequence ID" value="BXY_0477200.1"/>
    <property type="gene ID" value="BXY_0477200"/>
</dbReference>